<dbReference type="Proteomes" id="UP001190700">
    <property type="component" value="Unassembled WGS sequence"/>
</dbReference>
<evidence type="ECO:0000313" key="3">
    <source>
        <dbReference type="Proteomes" id="UP001190700"/>
    </source>
</evidence>
<keyword evidence="3" id="KW-1185">Reference proteome</keyword>
<evidence type="ECO:0000313" key="2">
    <source>
        <dbReference type="EMBL" id="KAK3239451.1"/>
    </source>
</evidence>
<reference evidence="2 3" key="1">
    <citation type="journal article" date="2015" name="Genome Biol. Evol.">
        <title>Comparative Genomics of a Bacterivorous Green Alga Reveals Evolutionary Causalities and Consequences of Phago-Mixotrophic Mode of Nutrition.</title>
        <authorList>
            <person name="Burns J.A."/>
            <person name="Paasch A."/>
            <person name="Narechania A."/>
            <person name="Kim E."/>
        </authorList>
    </citation>
    <scope>NUCLEOTIDE SEQUENCE [LARGE SCALE GENOMIC DNA]</scope>
    <source>
        <strain evidence="2 3">PLY_AMNH</strain>
    </source>
</reference>
<gene>
    <name evidence="2" type="ORF">CYMTET_50627</name>
</gene>
<accession>A0AAE0ESZ3</accession>
<keyword evidence="1" id="KW-0812">Transmembrane</keyword>
<keyword evidence="1" id="KW-1133">Transmembrane helix</keyword>
<proteinExistence type="predicted"/>
<keyword evidence="1" id="KW-0472">Membrane</keyword>
<organism evidence="2 3">
    <name type="scientific">Cymbomonas tetramitiformis</name>
    <dbReference type="NCBI Taxonomy" id="36881"/>
    <lineage>
        <taxon>Eukaryota</taxon>
        <taxon>Viridiplantae</taxon>
        <taxon>Chlorophyta</taxon>
        <taxon>Pyramimonadophyceae</taxon>
        <taxon>Pyramimonadales</taxon>
        <taxon>Pyramimonadaceae</taxon>
        <taxon>Cymbomonas</taxon>
    </lineage>
</organism>
<comment type="caution">
    <text evidence="2">The sequence shown here is derived from an EMBL/GenBank/DDBJ whole genome shotgun (WGS) entry which is preliminary data.</text>
</comment>
<sequence length="154" mass="17188">MAVNGSWHFGFYQHETSCTVVDLLPTSRMIFILAIVFSSLGLRVVHYDVSGQAFMHARLDVPIYITSPSGYAYQGSPALMAKFGLKPKNQTSPMDEKLIIQRTEHCDEALITAYLSLLGFLLWIARCTWPGISYAVIYPAQFSSCPTDQSWSAL</sequence>
<protein>
    <submittedName>
        <fullName evidence="2">Uncharacterized protein</fullName>
    </submittedName>
</protein>
<dbReference type="AlphaFoldDB" id="A0AAE0ESZ3"/>
<name>A0AAE0ESZ3_9CHLO</name>
<feature type="transmembrane region" description="Helical" evidence="1">
    <location>
        <begin position="29"/>
        <end position="49"/>
    </location>
</feature>
<evidence type="ECO:0000256" key="1">
    <source>
        <dbReference type="SAM" id="Phobius"/>
    </source>
</evidence>
<dbReference type="EMBL" id="LGRX02033910">
    <property type="protein sequence ID" value="KAK3239451.1"/>
    <property type="molecule type" value="Genomic_DNA"/>
</dbReference>